<evidence type="ECO:0000256" key="4">
    <source>
        <dbReference type="ARBA" id="ARBA00022692"/>
    </source>
</evidence>
<evidence type="ECO:0000256" key="3">
    <source>
        <dbReference type="ARBA" id="ARBA00022475"/>
    </source>
</evidence>
<feature type="transmembrane region" description="Helical" evidence="7">
    <location>
        <begin position="113"/>
        <end position="134"/>
    </location>
</feature>
<comment type="subcellular location">
    <subcellularLocation>
        <location evidence="1">Cell membrane</location>
        <topology evidence="1">Multi-pass membrane protein</topology>
    </subcellularLocation>
</comment>
<evidence type="ECO:0000313" key="9">
    <source>
        <dbReference type="Proteomes" id="UP001165393"/>
    </source>
</evidence>
<dbReference type="EMBL" id="JAMQGP010000011">
    <property type="protein sequence ID" value="MCM2681480.1"/>
    <property type="molecule type" value="Genomic_DNA"/>
</dbReference>
<comment type="similarity">
    <text evidence="2">Belongs to the polysaccharide synthase family.</text>
</comment>
<dbReference type="RefSeq" id="WP_251262960.1">
    <property type="nucleotide sequence ID" value="NZ_JAMQGP010000011.1"/>
</dbReference>
<evidence type="ECO:0000256" key="1">
    <source>
        <dbReference type="ARBA" id="ARBA00004651"/>
    </source>
</evidence>
<gene>
    <name evidence="8" type="ORF">NAF29_17680</name>
</gene>
<keyword evidence="9" id="KW-1185">Reference proteome</keyword>
<evidence type="ECO:0000256" key="7">
    <source>
        <dbReference type="SAM" id="Phobius"/>
    </source>
</evidence>
<reference evidence="8 9" key="1">
    <citation type="journal article" date="2013" name="Antonie Van Leeuwenhoek">
        <title>Echinimonas agarilytica gen. nov., sp. nov., a new gammaproteobacterium isolated from the sea urchin Strongylocentrotus intermedius.</title>
        <authorList>
            <person name="Nedashkovskaya O.I."/>
            <person name="Stenkova A.M."/>
            <person name="Zhukova N.V."/>
            <person name="Van Trappen S."/>
            <person name="Lee J.S."/>
            <person name="Kim S.B."/>
        </authorList>
    </citation>
    <scope>NUCLEOTIDE SEQUENCE [LARGE SCALE GENOMIC DNA]</scope>
    <source>
        <strain evidence="8 9">KMM 6351</strain>
    </source>
</reference>
<dbReference type="PANTHER" id="PTHR30250:SF10">
    <property type="entry name" value="LIPOPOLYSACCHARIDE BIOSYNTHESIS PROTEIN WZXC"/>
    <property type="match status" value="1"/>
</dbReference>
<accession>A0AA41WA05</accession>
<dbReference type="Pfam" id="PF13440">
    <property type="entry name" value="Polysacc_synt_3"/>
    <property type="match status" value="1"/>
</dbReference>
<feature type="transmembrane region" description="Helical" evidence="7">
    <location>
        <begin position="163"/>
        <end position="187"/>
    </location>
</feature>
<keyword evidence="3" id="KW-1003">Cell membrane</keyword>
<evidence type="ECO:0000256" key="5">
    <source>
        <dbReference type="ARBA" id="ARBA00022989"/>
    </source>
</evidence>
<comment type="caution">
    <text evidence="8">The sequence shown here is derived from an EMBL/GenBank/DDBJ whole genome shotgun (WGS) entry which is preliminary data.</text>
</comment>
<feature type="transmembrane region" description="Helical" evidence="7">
    <location>
        <begin position="78"/>
        <end position="101"/>
    </location>
</feature>
<organism evidence="8 9">
    <name type="scientific">Echinimonas agarilytica</name>
    <dbReference type="NCBI Taxonomy" id="1215918"/>
    <lineage>
        <taxon>Bacteria</taxon>
        <taxon>Pseudomonadati</taxon>
        <taxon>Pseudomonadota</taxon>
        <taxon>Gammaproteobacteria</taxon>
        <taxon>Alteromonadales</taxon>
        <taxon>Echinimonadaceae</taxon>
        <taxon>Echinimonas</taxon>
    </lineage>
</organism>
<evidence type="ECO:0000256" key="6">
    <source>
        <dbReference type="ARBA" id="ARBA00023136"/>
    </source>
</evidence>
<feature type="transmembrane region" description="Helical" evidence="7">
    <location>
        <begin position="376"/>
        <end position="398"/>
    </location>
</feature>
<feature type="transmembrane region" description="Helical" evidence="7">
    <location>
        <begin position="141"/>
        <end position="157"/>
    </location>
</feature>
<dbReference type="GO" id="GO:0005886">
    <property type="term" value="C:plasma membrane"/>
    <property type="evidence" value="ECO:0007669"/>
    <property type="project" value="UniProtKB-SubCell"/>
</dbReference>
<dbReference type="InterPro" id="IPR050833">
    <property type="entry name" value="Poly_Biosynth_Transport"/>
</dbReference>
<protein>
    <submittedName>
        <fullName evidence="8">Oligosaccharide flippase family protein</fullName>
    </submittedName>
</protein>
<dbReference type="PANTHER" id="PTHR30250">
    <property type="entry name" value="PST FAMILY PREDICTED COLANIC ACID TRANSPORTER"/>
    <property type="match status" value="1"/>
</dbReference>
<keyword evidence="6 7" id="KW-0472">Membrane</keyword>
<keyword evidence="5 7" id="KW-1133">Transmembrane helix</keyword>
<evidence type="ECO:0000256" key="2">
    <source>
        <dbReference type="ARBA" id="ARBA00007430"/>
    </source>
</evidence>
<feature type="transmembrane region" description="Helical" evidence="7">
    <location>
        <begin position="320"/>
        <end position="340"/>
    </location>
</feature>
<feature type="transmembrane region" description="Helical" evidence="7">
    <location>
        <begin position="436"/>
        <end position="455"/>
    </location>
</feature>
<feature type="transmembrane region" description="Helical" evidence="7">
    <location>
        <begin position="352"/>
        <end position="370"/>
    </location>
</feature>
<feature type="transmembrane region" description="Helical" evidence="7">
    <location>
        <begin position="12"/>
        <end position="30"/>
    </location>
</feature>
<name>A0AA41WA05_9GAMM</name>
<dbReference type="AlphaFoldDB" id="A0AA41WA05"/>
<evidence type="ECO:0000313" key="8">
    <source>
        <dbReference type="EMBL" id="MCM2681480.1"/>
    </source>
</evidence>
<keyword evidence="4 7" id="KW-0812">Transmembrane</keyword>
<dbReference type="Proteomes" id="UP001165393">
    <property type="component" value="Unassembled WGS sequence"/>
</dbReference>
<feature type="transmembrane region" description="Helical" evidence="7">
    <location>
        <begin position="285"/>
        <end position="308"/>
    </location>
</feature>
<feature type="transmembrane region" description="Helical" evidence="7">
    <location>
        <begin position="410"/>
        <end position="430"/>
    </location>
</feature>
<sequence length="473" mass="51632">MSSKLGRSTKWTTISTIINSGLVLLQLSILTRFFESEIFGQFAVINLFVEIFTAFATGGISSYLIYRKDLTAEQRSTVFWLAALFGVGCFLLFNLLSPVLLKLYGYPELGQPLLIMSILFITSAISSQYQAIALKNFEHAVLAKLEIACRIIAFSVAMMTIKLGLYCLVVSALTYSLLRFLGCLILFSRKANFTATWDGTIGKDAARYGVYAVGGQMMNITRRQLDSIILAGTLSISDFGIYHVIKQLASRPAKSIQPIINRIALPALGHVRDSIQQSKAMYEGFFLLLSATLAVVYIPLIIAAEPIVSVVYGDKYVDHHMILSLLATFWLIRVAGATLIGPVTQSSGRTKYGFVWNACLLPLSAVVMTISSQYGIFTVCVSLIALQAILFPLSQVMLVRRIIPVSVTRLIASLVVPCVVLSAVALLALWLLPTHIGFQATGLAIIWIGILGIALKTSNPITQTANSLKNAIQ</sequence>
<proteinExistence type="inferred from homology"/>
<feature type="transmembrane region" description="Helical" evidence="7">
    <location>
        <begin position="42"/>
        <end position="66"/>
    </location>
</feature>